<dbReference type="PANTHER" id="PTHR40081">
    <property type="entry name" value="CONCANAVALIN A-LIKE LECTIN/GLUCANASE"/>
    <property type="match status" value="1"/>
</dbReference>
<evidence type="ECO:0000313" key="6">
    <source>
        <dbReference type="Proteomes" id="UP000263900"/>
    </source>
</evidence>
<feature type="signal peptide" evidence="1">
    <location>
        <begin position="1"/>
        <end position="33"/>
    </location>
</feature>
<dbReference type="Pfam" id="PF21345">
    <property type="entry name" value="PcRGLX_2nd"/>
    <property type="match status" value="1"/>
</dbReference>
<proteinExistence type="predicted"/>
<name>A0A3B7N1J3_9BACT</name>
<organism evidence="5 6">
    <name type="scientific">Paraflavitalea soli</name>
    <dbReference type="NCBI Taxonomy" id="2315862"/>
    <lineage>
        <taxon>Bacteria</taxon>
        <taxon>Pseudomonadati</taxon>
        <taxon>Bacteroidota</taxon>
        <taxon>Chitinophagia</taxon>
        <taxon>Chitinophagales</taxon>
        <taxon>Chitinophagaceae</taxon>
        <taxon>Paraflavitalea</taxon>
    </lineage>
</organism>
<gene>
    <name evidence="5" type="ORF">D3H65_29770</name>
</gene>
<dbReference type="PANTHER" id="PTHR40081:SF1">
    <property type="entry name" value="TAT PATHWAY SIGNAL SEQUENCE DOMAIN PROTEIN"/>
    <property type="match status" value="1"/>
</dbReference>
<dbReference type="PROSITE" id="PS51318">
    <property type="entry name" value="TAT"/>
    <property type="match status" value="1"/>
</dbReference>
<evidence type="ECO:0000259" key="3">
    <source>
        <dbReference type="Pfam" id="PF21345"/>
    </source>
</evidence>
<dbReference type="InterPro" id="IPR045793">
    <property type="entry name" value="PcRGLX/YetA-like"/>
</dbReference>
<dbReference type="Proteomes" id="UP000263900">
    <property type="component" value="Chromosome"/>
</dbReference>
<protein>
    <submittedName>
        <fullName evidence="5">Tat pathway signal sequence domain protein</fullName>
    </submittedName>
</protein>
<feature type="domain" description="PcRGLX/YetA-like N-terminal RIFT barrel" evidence="2">
    <location>
        <begin position="46"/>
        <end position="119"/>
    </location>
</feature>
<dbReference type="KEGG" id="pseg:D3H65_29770"/>
<reference evidence="5 6" key="1">
    <citation type="submission" date="2018-09" db="EMBL/GenBank/DDBJ databases">
        <title>Genome sequencing of strain 6GH32-13.</title>
        <authorList>
            <person name="Weon H.-Y."/>
            <person name="Heo J."/>
            <person name="Kwon S.-W."/>
        </authorList>
    </citation>
    <scope>NUCLEOTIDE SEQUENCE [LARGE SCALE GENOMIC DNA]</scope>
    <source>
        <strain evidence="5 6">5GH32-13</strain>
    </source>
</reference>
<dbReference type="RefSeq" id="WP_119053798.1">
    <property type="nucleotide sequence ID" value="NZ_CP032157.1"/>
</dbReference>
<evidence type="ECO:0000256" key="1">
    <source>
        <dbReference type="SAM" id="SignalP"/>
    </source>
</evidence>
<dbReference type="AlphaFoldDB" id="A0A3B7N1J3"/>
<sequence>MNKKPALSRRHFVKHSMVLAAGLPLVNTLPAWANSSTEEGPLPPPIPLQWLDGQSPVLPGGVTWGMPWPKGAIPKNTAFALQQTGGSQLLLQSWPLAYWPDGSLKWSAHAAAWQQPVTGPLQLLTTKAPATNPAPMATEAAGTITINTGLITATINKKGTTLIQSLTRNGKAIAQQGKLILLTRSNPDNEPGTPATNESFTGNIASITLEQNGAIRTVVKIEGKHTGTNDRSWLPFVLRLYFYKDSDAIRILHTITFDGDEQKDFISGLGIRFSVPMQQEELHNRHIRFTGEAQGIFAEAVRGLTGLRRDPGNAITEAQTAGKATPPLSQFPAAVAQRLQYIPAFGDYTLLQASPHAFHIQKRTREGYGWIQAAHGTRSSGMVYLGSPTGGIALGIRNCWQSYPAQLDIRNAHTETATLTAWLWAPKANPMDLRFYHDGMGQDTFEKQREGLEITYEDYEPGFGSPVGVARTSELMLHVLPATPSNQQLAHLATALQQPPFLVAAPAVYTAAGVFGTGWNQPSPPSARKQAIEDQLAAYFDFYQQQVDQHHWYGFWNYGDVMHSYDKDRHTWKYDIGGFAWDNSELSTDLWLWYYFLYTGRADTFRMAEAMTRHTGEVDVHHLGPFSPLGSRHNVQHWGCSAKQLRISTVANRRFYYYLTADERVGDLMRQQVEAHRTLSTIVPGRKVGQQPATQEGYASVSLGTDWGAIAAAWLTEWERTGNEQIRERLFQSMRTIGRQPYGFFTGTANMELNTGKFQLMDKARPTASHLNAVFGLAEICAELIQLTDIPAFEKAWLQYCELYNASQEEQKAALGTALGKLNLQQAHARLTAFVARRRKDDRLAQRAWKEFFDGGAGIRNPNLVPHQLKGPEVLNPVEEVENISTNATAQWGLTALVLLGYIGPSLPAANS</sequence>
<dbReference type="Pfam" id="PF19501">
    <property type="entry name" value="PcRGLX_1st"/>
    <property type="match status" value="1"/>
</dbReference>
<feature type="domain" description="PcRGLX/YetA-like central beta-sandwich" evidence="3">
    <location>
        <begin position="138"/>
        <end position="493"/>
    </location>
</feature>
<keyword evidence="1" id="KW-0732">Signal</keyword>
<accession>A0A3B7N1J3</accession>
<keyword evidence="6" id="KW-1185">Reference proteome</keyword>
<dbReference type="InterPro" id="IPR048331">
    <property type="entry name" value="PcRGLX/YetA_3rd"/>
</dbReference>
<dbReference type="Pfam" id="PF21346">
    <property type="entry name" value="PcRGLX_3rd"/>
    <property type="match status" value="1"/>
</dbReference>
<feature type="chain" id="PRO_5017657307" evidence="1">
    <location>
        <begin position="34"/>
        <end position="912"/>
    </location>
</feature>
<dbReference type="OrthoDB" id="262615at2"/>
<dbReference type="EMBL" id="CP032157">
    <property type="protein sequence ID" value="AXY77925.1"/>
    <property type="molecule type" value="Genomic_DNA"/>
</dbReference>
<dbReference type="InterPro" id="IPR048330">
    <property type="entry name" value="PcRGLX/YetA_2nd"/>
</dbReference>
<dbReference type="InterPro" id="IPR048329">
    <property type="entry name" value="PcRGLX_1st"/>
</dbReference>
<evidence type="ECO:0000313" key="5">
    <source>
        <dbReference type="EMBL" id="AXY77925.1"/>
    </source>
</evidence>
<dbReference type="InterPro" id="IPR006311">
    <property type="entry name" value="TAT_signal"/>
</dbReference>
<evidence type="ECO:0000259" key="2">
    <source>
        <dbReference type="Pfam" id="PF19501"/>
    </source>
</evidence>
<evidence type="ECO:0000259" key="4">
    <source>
        <dbReference type="Pfam" id="PF21346"/>
    </source>
</evidence>
<feature type="domain" description="PcRGLX/YetA-like C-terminal alpha/alpha toroid" evidence="4">
    <location>
        <begin position="499"/>
        <end position="906"/>
    </location>
</feature>